<protein>
    <submittedName>
        <fullName evidence="3">Uncharacterized protein</fullName>
    </submittedName>
</protein>
<sequence>MRYTLAALTLAAALAAAQSSDSDTFTRSLTTIPGGATPSASTFEYGPPIWPNTKGATTINGTPFPVDGTSTTSIADLTGTPGPSSSATAGTSVTTTTATAPGGGQATSTHSETPLPSSSSHSSSSSSAAAPAPAASSSHAPSAAPNATQCSRLSGTLLALGLFCAAAVVVA</sequence>
<accession>A0AAF1BK74</accession>
<evidence type="ECO:0000256" key="1">
    <source>
        <dbReference type="SAM" id="MobiDB-lite"/>
    </source>
</evidence>
<dbReference type="AlphaFoldDB" id="A0AAF1BK74"/>
<organism evidence="3 4">
    <name type="scientific">Vanrija pseudolonga</name>
    <dbReference type="NCBI Taxonomy" id="143232"/>
    <lineage>
        <taxon>Eukaryota</taxon>
        <taxon>Fungi</taxon>
        <taxon>Dikarya</taxon>
        <taxon>Basidiomycota</taxon>
        <taxon>Agaricomycotina</taxon>
        <taxon>Tremellomycetes</taxon>
        <taxon>Trichosporonales</taxon>
        <taxon>Trichosporonaceae</taxon>
        <taxon>Vanrija</taxon>
    </lineage>
</organism>
<feature type="signal peptide" evidence="2">
    <location>
        <begin position="1"/>
        <end position="19"/>
    </location>
</feature>
<proteinExistence type="predicted"/>
<dbReference type="Proteomes" id="UP000827549">
    <property type="component" value="Chromosome 6"/>
</dbReference>
<feature type="compositionally biased region" description="Low complexity" evidence="1">
    <location>
        <begin position="116"/>
        <end position="145"/>
    </location>
</feature>
<name>A0AAF1BK74_9TREE</name>
<feature type="compositionally biased region" description="Low complexity" evidence="1">
    <location>
        <begin position="78"/>
        <end position="100"/>
    </location>
</feature>
<feature type="region of interest" description="Disordered" evidence="1">
    <location>
        <begin position="32"/>
        <end position="148"/>
    </location>
</feature>
<keyword evidence="2" id="KW-0732">Signal</keyword>
<evidence type="ECO:0000313" key="4">
    <source>
        <dbReference type="Proteomes" id="UP000827549"/>
    </source>
</evidence>
<evidence type="ECO:0000313" key="3">
    <source>
        <dbReference type="EMBL" id="WOO84326.1"/>
    </source>
</evidence>
<dbReference type="GeneID" id="87811016"/>
<dbReference type="RefSeq" id="XP_062630352.1">
    <property type="nucleotide sequence ID" value="XM_062774368.1"/>
</dbReference>
<dbReference type="EMBL" id="CP086719">
    <property type="protein sequence ID" value="WOO84326.1"/>
    <property type="molecule type" value="Genomic_DNA"/>
</dbReference>
<keyword evidence="4" id="KW-1185">Reference proteome</keyword>
<gene>
    <name evidence="3" type="ORF">LOC62_06G007845</name>
</gene>
<reference evidence="3" key="1">
    <citation type="submission" date="2023-10" db="EMBL/GenBank/DDBJ databases">
        <authorList>
            <person name="Noh H."/>
        </authorList>
    </citation>
    <scope>NUCLEOTIDE SEQUENCE</scope>
    <source>
        <strain evidence="3">DUCC4014</strain>
    </source>
</reference>
<feature type="chain" id="PRO_5041987336" evidence="2">
    <location>
        <begin position="20"/>
        <end position="171"/>
    </location>
</feature>
<evidence type="ECO:0000256" key="2">
    <source>
        <dbReference type="SAM" id="SignalP"/>
    </source>
</evidence>